<feature type="domain" description="SPT23/MGA2-like DNA-binding" evidence="3">
    <location>
        <begin position="294"/>
        <end position="400"/>
    </location>
</feature>
<reference evidence="4 5" key="1">
    <citation type="submission" date="2021-11" db="EMBL/GenBank/DDBJ databases">
        <title>Black yeast isolated from Biological Soil Crust.</title>
        <authorList>
            <person name="Kurbessoian T."/>
        </authorList>
    </citation>
    <scope>NUCLEOTIDE SEQUENCE [LARGE SCALE GENOMIC DNA]</scope>
    <source>
        <strain evidence="4 5">CCFEE 5522</strain>
    </source>
</reference>
<accession>A0AAV9JCH3</accession>
<feature type="region of interest" description="Disordered" evidence="1">
    <location>
        <begin position="618"/>
        <end position="743"/>
    </location>
</feature>
<proteinExistence type="predicted"/>
<protein>
    <recommendedName>
        <fullName evidence="6">IPT/TIG domain-containing protein</fullName>
    </recommendedName>
</protein>
<dbReference type="CDD" id="cd00102">
    <property type="entry name" value="IPT"/>
    <property type="match status" value="1"/>
</dbReference>
<dbReference type="Proteomes" id="UP001324427">
    <property type="component" value="Unassembled WGS sequence"/>
</dbReference>
<dbReference type="Pfam" id="PF01833">
    <property type="entry name" value="TIG"/>
    <property type="match status" value="1"/>
</dbReference>
<dbReference type="InterPro" id="IPR057962">
    <property type="entry name" value="SPT23_MGA2_DBD"/>
</dbReference>
<feature type="compositionally biased region" description="Basic residues" evidence="1">
    <location>
        <begin position="646"/>
        <end position="658"/>
    </location>
</feature>
<dbReference type="InterPro" id="IPR014756">
    <property type="entry name" value="Ig_E-set"/>
</dbReference>
<dbReference type="EMBL" id="JAVFHQ010000039">
    <property type="protein sequence ID" value="KAK4542710.1"/>
    <property type="molecule type" value="Genomic_DNA"/>
</dbReference>
<keyword evidence="5" id="KW-1185">Reference proteome</keyword>
<feature type="domain" description="SPT23/MGA2-like DNA-binding" evidence="3">
    <location>
        <begin position="413"/>
        <end position="538"/>
    </location>
</feature>
<feature type="compositionally biased region" description="Polar residues" evidence="1">
    <location>
        <begin position="855"/>
        <end position="865"/>
    </location>
</feature>
<evidence type="ECO:0000313" key="4">
    <source>
        <dbReference type="EMBL" id="KAK4542710.1"/>
    </source>
</evidence>
<feature type="region of interest" description="Disordered" evidence="1">
    <location>
        <begin position="375"/>
        <end position="411"/>
    </location>
</feature>
<feature type="domain" description="IPT/TIG" evidence="2">
    <location>
        <begin position="861"/>
        <end position="931"/>
    </location>
</feature>
<feature type="compositionally biased region" description="Polar residues" evidence="1">
    <location>
        <begin position="708"/>
        <end position="717"/>
    </location>
</feature>
<evidence type="ECO:0000259" key="2">
    <source>
        <dbReference type="Pfam" id="PF01833"/>
    </source>
</evidence>
<organism evidence="4 5">
    <name type="scientific">Oleoguttula mirabilis</name>
    <dbReference type="NCBI Taxonomy" id="1507867"/>
    <lineage>
        <taxon>Eukaryota</taxon>
        <taxon>Fungi</taxon>
        <taxon>Dikarya</taxon>
        <taxon>Ascomycota</taxon>
        <taxon>Pezizomycotina</taxon>
        <taxon>Dothideomycetes</taxon>
        <taxon>Dothideomycetidae</taxon>
        <taxon>Mycosphaerellales</taxon>
        <taxon>Teratosphaeriaceae</taxon>
        <taxon>Oleoguttula</taxon>
    </lineage>
</organism>
<dbReference type="InterPro" id="IPR013783">
    <property type="entry name" value="Ig-like_fold"/>
</dbReference>
<dbReference type="SUPFAM" id="SSF81296">
    <property type="entry name" value="E set domains"/>
    <property type="match status" value="1"/>
</dbReference>
<feature type="compositionally biased region" description="Low complexity" evidence="1">
    <location>
        <begin position="821"/>
        <end position="854"/>
    </location>
</feature>
<feature type="region of interest" description="Disordered" evidence="1">
    <location>
        <begin position="789"/>
        <end position="870"/>
    </location>
</feature>
<comment type="caution">
    <text evidence="4">The sequence shown here is derived from an EMBL/GenBank/DDBJ whole genome shotgun (WGS) entry which is preliminary data.</text>
</comment>
<feature type="region of interest" description="Disordered" evidence="1">
    <location>
        <begin position="25"/>
        <end position="112"/>
    </location>
</feature>
<feature type="compositionally biased region" description="Low complexity" evidence="1">
    <location>
        <begin position="792"/>
        <end position="805"/>
    </location>
</feature>
<feature type="compositionally biased region" description="Basic and acidic residues" evidence="1">
    <location>
        <begin position="398"/>
        <end position="408"/>
    </location>
</feature>
<dbReference type="InterPro" id="IPR002909">
    <property type="entry name" value="IPT_dom"/>
</dbReference>
<dbReference type="Gene3D" id="2.60.40.10">
    <property type="entry name" value="Immunoglobulins"/>
    <property type="match status" value="1"/>
</dbReference>
<feature type="compositionally biased region" description="Polar residues" evidence="1">
    <location>
        <begin position="668"/>
        <end position="687"/>
    </location>
</feature>
<feature type="compositionally biased region" description="Basic and acidic residues" evidence="1">
    <location>
        <begin position="382"/>
        <end position="392"/>
    </location>
</feature>
<dbReference type="AlphaFoldDB" id="A0AAV9JCH3"/>
<evidence type="ECO:0000313" key="5">
    <source>
        <dbReference type="Proteomes" id="UP001324427"/>
    </source>
</evidence>
<evidence type="ECO:0000259" key="3">
    <source>
        <dbReference type="Pfam" id="PF25603"/>
    </source>
</evidence>
<feature type="compositionally biased region" description="Low complexity" evidence="1">
    <location>
        <begin position="625"/>
        <end position="638"/>
    </location>
</feature>
<name>A0AAV9JCH3_9PEZI</name>
<feature type="compositionally biased region" description="Low complexity" evidence="1">
    <location>
        <begin position="79"/>
        <end position="91"/>
    </location>
</feature>
<sequence length="1009" mass="109432">MDPRNMSVGDDIDWDDPHFHTVSQFQDALSGDSPYHPTTFTEPTTLEYADSPNLALRTPSKATAAHSHATPTGLPTGPSAESSSQDSASDSSSRRKRKVTESPISDPATETGFKMEDSMMEMDNRDQLQQYEHYPTRPMHDLSLDAENGMFDFGSAASSPIQPREFNTAMSLSAQAHAPALSGAPQYQRSPVQTINPGMFQLANSRDESPVTTNMIFNNASPNAIFSSASSNSEDAYGNQAWNDGMAQNPAWPNDYNQFASPGALGFTPSPVVNGATPAVVPRGSAAPLGRSPLHIAPISTKSRVETQINVIMTLEKPPPGVEHVHLPLHTIAKSKLLAKEEIDMDKALELHTMLVCTSAMSNIHFREKALHRAAAQSNDEIQQRAEQLREAGDDDKNDQKNMDEADKPANGGEVRICNNCIQRERKRAGRKKLKKEEEQQHWERYETERVVVFNSNEYLPFKPYDPSQREGGMNLEDKQYAPPSGSIQCTAAMRIACYCRHQSEKEGFQVIFTLKDQQGNVVAQQMSDSILITDDHKTHPHTFTPAPLGDGIFFQNPTAFAPNGLPISHSMVDLHSQMHPFTSSRSTGNLQALSYGQQQFNPHSHVHQLPQVNTAYSSQATSATMTPTSLSRPSSPSNAGQAGPNKKRKSSSFHRKVPSGLTMTPRVDTSQPPSSNLPSAISVVTSPFTPFSPTGDGFGGGGQQQSYMTIPTNNGPAQYYGSGPPTPSDNYGGGSSSQHGGFTQSQIDQHLTRAQNAQAYFSHPSSAVPSRASSPVLQQSRPGLMAAYARQQQQQHSIQTTTNQSVQALGRQQHQHHQQHQQQHQQQPHGQYQPHQHQQSGSVSASGSSSAGSMDNTSPPTITKITPADGPYLGGTDVAIYGYNFTAGTQVLFGDKVATTVFYGPKALLATSPPSRPGGVNVTLVPAAGQPGSSQYSPSVSANRQIFTYTDQNPKMMEMALRYMSQQQTGNQMGWNNLANQYANQYVSSNVVRAGIGGQQGYDGVGIG</sequence>
<gene>
    <name evidence="4" type="ORF">LTR36_006282</name>
</gene>
<evidence type="ECO:0000256" key="1">
    <source>
        <dbReference type="SAM" id="MobiDB-lite"/>
    </source>
</evidence>
<evidence type="ECO:0008006" key="6">
    <source>
        <dbReference type="Google" id="ProtNLM"/>
    </source>
</evidence>
<dbReference type="Pfam" id="PF25603">
    <property type="entry name" value="SPT23_MGA2_DBD"/>
    <property type="match status" value="2"/>
</dbReference>